<evidence type="ECO:0000256" key="5">
    <source>
        <dbReference type="ARBA" id="ARBA00022989"/>
    </source>
</evidence>
<organism evidence="8 9">
    <name type="scientific">Eubacterium aggregans</name>
    <dbReference type="NCBI Taxonomy" id="81409"/>
    <lineage>
        <taxon>Bacteria</taxon>
        <taxon>Bacillati</taxon>
        <taxon>Bacillota</taxon>
        <taxon>Clostridia</taxon>
        <taxon>Eubacteriales</taxon>
        <taxon>Eubacteriaceae</taxon>
        <taxon>Eubacterium</taxon>
    </lineage>
</organism>
<reference evidence="8 9" key="1">
    <citation type="submission" date="2016-10" db="EMBL/GenBank/DDBJ databases">
        <authorList>
            <person name="de Groot N.N."/>
        </authorList>
    </citation>
    <scope>NUCLEOTIDE SEQUENCE [LARGE SCALE GENOMIC DNA]</scope>
    <source>
        <strain evidence="8 9">SR12</strain>
    </source>
</reference>
<feature type="transmembrane region" description="Helical" evidence="7">
    <location>
        <begin position="104"/>
        <end position="126"/>
    </location>
</feature>
<evidence type="ECO:0000256" key="4">
    <source>
        <dbReference type="ARBA" id="ARBA00022692"/>
    </source>
</evidence>
<comment type="subcellular location">
    <subcellularLocation>
        <location evidence="1">Cell membrane</location>
        <topology evidence="1">Multi-pass membrane protein</topology>
    </subcellularLocation>
</comment>
<evidence type="ECO:0000256" key="1">
    <source>
        <dbReference type="ARBA" id="ARBA00004651"/>
    </source>
</evidence>
<dbReference type="OrthoDB" id="5465282at2"/>
<protein>
    <submittedName>
        <fullName evidence="8">Predicted permease</fullName>
    </submittedName>
</protein>
<proteinExistence type="inferred from homology"/>
<feature type="transmembrane region" description="Helical" evidence="7">
    <location>
        <begin position="42"/>
        <end position="61"/>
    </location>
</feature>
<keyword evidence="9" id="KW-1185">Reference proteome</keyword>
<dbReference type="EMBL" id="FNRK01000043">
    <property type="protein sequence ID" value="SEA84639.1"/>
    <property type="molecule type" value="Genomic_DNA"/>
</dbReference>
<feature type="transmembrane region" description="Helical" evidence="7">
    <location>
        <begin position="138"/>
        <end position="159"/>
    </location>
</feature>
<keyword evidence="6 7" id="KW-0472">Membrane</keyword>
<feature type="transmembrane region" description="Helical" evidence="7">
    <location>
        <begin position="73"/>
        <end position="97"/>
    </location>
</feature>
<keyword evidence="4 7" id="KW-0812">Transmembrane</keyword>
<evidence type="ECO:0000313" key="8">
    <source>
        <dbReference type="EMBL" id="SEA84639.1"/>
    </source>
</evidence>
<feature type="transmembrane region" description="Helical" evidence="7">
    <location>
        <begin position="6"/>
        <end position="21"/>
    </location>
</feature>
<evidence type="ECO:0000256" key="7">
    <source>
        <dbReference type="SAM" id="Phobius"/>
    </source>
</evidence>
<dbReference type="GO" id="GO:0005886">
    <property type="term" value="C:plasma membrane"/>
    <property type="evidence" value="ECO:0007669"/>
    <property type="project" value="UniProtKB-SubCell"/>
</dbReference>
<evidence type="ECO:0000313" key="9">
    <source>
        <dbReference type="Proteomes" id="UP000199394"/>
    </source>
</evidence>
<keyword evidence="5 7" id="KW-1133">Transmembrane helix</keyword>
<gene>
    <name evidence="8" type="ORF">SAMN04515656_1434</name>
</gene>
<evidence type="ECO:0000256" key="6">
    <source>
        <dbReference type="ARBA" id="ARBA00023136"/>
    </source>
</evidence>
<dbReference type="AlphaFoldDB" id="A0A1H4EIH2"/>
<sequence length="160" mass="16955">MDIFTIAFWIIAIVLTVISLIKDKKKTFAAMKKSKGMMGNMLGEIVAIIFLIGLVLTFIPPETIKIVLGSANTFVSTVVSALVGSITLIPAFVAFPLVGSLVDVGASIVPAVAFLTTLTMVGIVTFPLEKKEFGTKFALTRNALSFGFAIVIALTMGVIL</sequence>
<evidence type="ECO:0000256" key="3">
    <source>
        <dbReference type="ARBA" id="ARBA00022475"/>
    </source>
</evidence>
<dbReference type="RefSeq" id="WP_090309943.1">
    <property type="nucleotide sequence ID" value="NZ_FNRK01000043.1"/>
</dbReference>
<dbReference type="Pfam" id="PF03773">
    <property type="entry name" value="ArsP_1"/>
    <property type="match status" value="1"/>
</dbReference>
<evidence type="ECO:0000256" key="2">
    <source>
        <dbReference type="ARBA" id="ARBA00006386"/>
    </source>
</evidence>
<name>A0A1H4EIH2_9FIRM</name>
<dbReference type="Proteomes" id="UP000199394">
    <property type="component" value="Unassembled WGS sequence"/>
</dbReference>
<dbReference type="STRING" id="81409.SAMN04515656_1434"/>
<dbReference type="InterPro" id="IPR005524">
    <property type="entry name" value="DUF318"/>
</dbReference>
<accession>A0A1H4EIH2</accession>
<keyword evidence="3" id="KW-1003">Cell membrane</keyword>
<comment type="similarity">
    <text evidence="2">Belongs to the UPF0718 family.</text>
</comment>